<dbReference type="AlphaFoldDB" id="A0A1U6IGX8"/>
<evidence type="ECO:0000259" key="5">
    <source>
        <dbReference type="PROSITE" id="PS50931"/>
    </source>
</evidence>
<evidence type="ECO:0000256" key="1">
    <source>
        <dbReference type="ARBA" id="ARBA00009437"/>
    </source>
</evidence>
<dbReference type="Gene3D" id="3.40.190.10">
    <property type="entry name" value="Periplasmic binding protein-like II"/>
    <property type="match status" value="2"/>
</dbReference>
<dbReference type="GO" id="GO:0043565">
    <property type="term" value="F:sequence-specific DNA binding"/>
    <property type="evidence" value="ECO:0007669"/>
    <property type="project" value="TreeGrafter"/>
</dbReference>
<accession>A0A1U6IGX8</accession>
<evidence type="ECO:0000256" key="4">
    <source>
        <dbReference type="ARBA" id="ARBA00023163"/>
    </source>
</evidence>
<reference evidence="7" key="1">
    <citation type="submission" date="2017-02" db="EMBL/GenBank/DDBJ databases">
        <authorList>
            <person name="Varghese N."/>
            <person name="Submissions S."/>
        </authorList>
    </citation>
    <scope>NUCLEOTIDE SEQUENCE [LARGE SCALE GENOMIC DNA]</scope>
    <source>
        <strain evidence="7">SM117</strain>
    </source>
</reference>
<keyword evidence="2" id="KW-0805">Transcription regulation</keyword>
<dbReference type="Pfam" id="PF03466">
    <property type="entry name" value="LysR_substrate"/>
    <property type="match status" value="1"/>
</dbReference>
<proteinExistence type="inferred from homology"/>
<comment type="similarity">
    <text evidence="1">Belongs to the LysR transcriptional regulatory family.</text>
</comment>
<dbReference type="PANTHER" id="PTHR30537">
    <property type="entry name" value="HTH-TYPE TRANSCRIPTIONAL REGULATOR"/>
    <property type="match status" value="1"/>
</dbReference>
<keyword evidence="4" id="KW-0804">Transcription</keyword>
<dbReference type="PANTHER" id="PTHR30537:SF74">
    <property type="entry name" value="HTH-TYPE TRANSCRIPTIONAL REGULATOR TRPI"/>
    <property type="match status" value="1"/>
</dbReference>
<dbReference type="InterPro" id="IPR036390">
    <property type="entry name" value="WH_DNA-bd_sf"/>
</dbReference>
<protein>
    <submittedName>
        <fullName evidence="6">DNA-binding transcriptional regulator, LysR family</fullName>
    </submittedName>
</protein>
<gene>
    <name evidence="6" type="ORF">SAMN06295987_106170</name>
</gene>
<dbReference type="SUPFAM" id="SSF46785">
    <property type="entry name" value="Winged helix' DNA-binding domain"/>
    <property type="match status" value="1"/>
</dbReference>
<dbReference type="GO" id="GO:0003700">
    <property type="term" value="F:DNA-binding transcription factor activity"/>
    <property type="evidence" value="ECO:0007669"/>
    <property type="project" value="InterPro"/>
</dbReference>
<evidence type="ECO:0000313" key="7">
    <source>
        <dbReference type="Proteomes" id="UP000190989"/>
    </source>
</evidence>
<evidence type="ECO:0000313" key="6">
    <source>
        <dbReference type="EMBL" id="SLK07274.1"/>
    </source>
</evidence>
<dbReference type="Proteomes" id="UP000190989">
    <property type="component" value="Unassembled WGS sequence"/>
</dbReference>
<dbReference type="GO" id="GO:0006351">
    <property type="term" value="P:DNA-templated transcription"/>
    <property type="evidence" value="ECO:0007669"/>
    <property type="project" value="TreeGrafter"/>
</dbReference>
<sequence length="294" mass="33188">MPVRRLPPLRALEAFVRVVRLGSAKAAASELALSPSALSRRVAALEDFTGKRLFTRQHQAMKLTDEGQAFYNVVGPKLEELAEAVESQIDRGQVLRLHLGVPTLFGGQRLFPRLPELRKLHPRLHIDIDTGAHLEDRVGDTLDAAIILAKEPDSNFYRIQLDHNKVYGIVSKELAEEIGSVPDAEKLSRQTILIHNDLFDSFDAWKTAIGMPQLEPASIDRFDSGQLVLEAAAQGLGIAIMHDDHFRRSHDNRLARLFDIDVESPFRYWFVCRPKALETRPVRIFHEWLLQAGL</sequence>
<dbReference type="STRING" id="428990.SAMN06295987_106170"/>
<evidence type="ECO:0000256" key="3">
    <source>
        <dbReference type="ARBA" id="ARBA00023125"/>
    </source>
</evidence>
<dbReference type="Gene3D" id="1.10.10.10">
    <property type="entry name" value="Winged helix-like DNA-binding domain superfamily/Winged helix DNA-binding domain"/>
    <property type="match status" value="1"/>
</dbReference>
<dbReference type="InterPro" id="IPR036388">
    <property type="entry name" value="WH-like_DNA-bd_sf"/>
</dbReference>
<name>A0A1U6IGX8_9SPHN</name>
<evidence type="ECO:0000256" key="2">
    <source>
        <dbReference type="ARBA" id="ARBA00023015"/>
    </source>
</evidence>
<feature type="domain" description="HTH lysR-type" evidence="5">
    <location>
        <begin position="7"/>
        <end position="64"/>
    </location>
</feature>
<dbReference type="Pfam" id="PF00126">
    <property type="entry name" value="HTH_1"/>
    <property type="match status" value="1"/>
</dbReference>
<dbReference type="PROSITE" id="PS50931">
    <property type="entry name" value="HTH_LYSR"/>
    <property type="match status" value="1"/>
</dbReference>
<dbReference type="EMBL" id="FVZE01000006">
    <property type="protein sequence ID" value="SLK07274.1"/>
    <property type="molecule type" value="Genomic_DNA"/>
</dbReference>
<dbReference type="InterPro" id="IPR005119">
    <property type="entry name" value="LysR_subst-bd"/>
</dbReference>
<dbReference type="InterPro" id="IPR000847">
    <property type="entry name" value="LysR_HTH_N"/>
</dbReference>
<keyword evidence="3 6" id="KW-0238">DNA-binding</keyword>
<dbReference type="InterPro" id="IPR058163">
    <property type="entry name" value="LysR-type_TF_proteobact-type"/>
</dbReference>
<dbReference type="SUPFAM" id="SSF53850">
    <property type="entry name" value="Periplasmic binding protein-like II"/>
    <property type="match status" value="1"/>
</dbReference>
<dbReference type="FunFam" id="1.10.10.10:FF:000001">
    <property type="entry name" value="LysR family transcriptional regulator"/>
    <property type="match status" value="1"/>
</dbReference>
<organism evidence="6 7">
    <name type="scientific">Novosphingobium mathurense</name>
    <dbReference type="NCBI Taxonomy" id="428990"/>
    <lineage>
        <taxon>Bacteria</taxon>
        <taxon>Pseudomonadati</taxon>
        <taxon>Pseudomonadota</taxon>
        <taxon>Alphaproteobacteria</taxon>
        <taxon>Sphingomonadales</taxon>
        <taxon>Sphingomonadaceae</taxon>
        <taxon>Novosphingobium</taxon>
    </lineage>
</organism>
<dbReference type="RefSeq" id="WP_176168091.1">
    <property type="nucleotide sequence ID" value="NZ_FVZE01000006.1"/>
</dbReference>
<keyword evidence="7" id="KW-1185">Reference proteome</keyword>